<dbReference type="InterPro" id="IPR000719">
    <property type="entry name" value="Prot_kinase_dom"/>
</dbReference>
<sequence length="205" mass="22979">MILVYDFMARGSLHHHLYEDQQEPRLTWKQRLEICIGAARGLHYLHRGTKHAIILGSLNSTNILLDENLVAKIIDRGLSGNATDHWVLSLSFALAPTRQLTEESDVHAFGALLFEVLSGKPGRVLPREYMLKWALHYKREGKLDQFFDPALKEEINLQSLNKFVETATRCVADQGIDRPSMEDVISGLECALQLQVNAEASGSGS</sequence>
<dbReference type="InterPro" id="IPR045272">
    <property type="entry name" value="ANXUR1/2-like"/>
</dbReference>
<dbReference type="SUPFAM" id="SSF56112">
    <property type="entry name" value="Protein kinase-like (PK-like)"/>
    <property type="match status" value="1"/>
</dbReference>
<feature type="domain" description="Protein kinase" evidence="1">
    <location>
        <begin position="1"/>
        <end position="192"/>
    </location>
</feature>
<organism evidence="2 3">
    <name type="scientific">Panicum virgatum</name>
    <name type="common">Blackwell switchgrass</name>
    <dbReference type="NCBI Taxonomy" id="38727"/>
    <lineage>
        <taxon>Eukaryota</taxon>
        <taxon>Viridiplantae</taxon>
        <taxon>Streptophyta</taxon>
        <taxon>Embryophyta</taxon>
        <taxon>Tracheophyta</taxon>
        <taxon>Spermatophyta</taxon>
        <taxon>Magnoliopsida</taxon>
        <taxon>Liliopsida</taxon>
        <taxon>Poales</taxon>
        <taxon>Poaceae</taxon>
        <taxon>PACMAD clade</taxon>
        <taxon>Panicoideae</taxon>
        <taxon>Panicodae</taxon>
        <taxon>Paniceae</taxon>
        <taxon>Panicinae</taxon>
        <taxon>Panicum</taxon>
        <taxon>Panicum sect. Hiantes</taxon>
    </lineage>
</organism>
<dbReference type="GO" id="GO:0005524">
    <property type="term" value="F:ATP binding"/>
    <property type="evidence" value="ECO:0007669"/>
    <property type="project" value="InterPro"/>
</dbReference>
<dbReference type="GO" id="GO:0009506">
    <property type="term" value="C:plasmodesma"/>
    <property type="evidence" value="ECO:0007669"/>
    <property type="project" value="TreeGrafter"/>
</dbReference>
<dbReference type="InterPro" id="IPR001245">
    <property type="entry name" value="Ser-Thr/Tyr_kinase_cat_dom"/>
</dbReference>
<evidence type="ECO:0000313" key="3">
    <source>
        <dbReference type="Proteomes" id="UP000823388"/>
    </source>
</evidence>
<dbReference type="Gene3D" id="1.10.510.10">
    <property type="entry name" value="Transferase(Phosphotransferase) domain 1"/>
    <property type="match status" value="1"/>
</dbReference>
<protein>
    <recommendedName>
        <fullName evidence="1">Protein kinase domain-containing protein</fullName>
    </recommendedName>
</protein>
<dbReference type="Proteomes" id="UP000823388">
    <property type="component" value="Chromosome 8N"/>
</dbReference>
<proteinExistence type="predicted"/>
<evidence type="ECO:0000313" key="2">
    <source>
        <dbReference type="EMBL" id="KAG2558244.1"/>
    </source>
</evidence>
<dbReference type="Pfam" id="PF07714">
    <property type="entry name" value="PK_Tyr_Ser-Thr"/>
    <property type="match status" value="1"/>
</dbReference>
<dbReference type="InterPro" id="IPR011009">
    <property type="entry name" value="Kinase-like_dom_sf"/>
</dbReference>
<keyword evidence="3" id="KW-1185">Reference proteome</keyword>
<gene>
    <name evidence="2" type="ORF">PVAP13_8NG124702</name>
</gene>
<name>A0A8T0PIR5_PANVG</name>
<reference evidence="2" key="1">
    <citation type="submission" date="2020-05" db="EMBL/GenBank/DDBJ databases">
        <title>WGS assembly of Panicum virgatum.</title>
        <authorList>
            <person name="Lovell J.T."/>
            <person name="Jenkins J."/>
            <person name="Shu S."/>
            <person name="Juenger T.E."/>
            <person name="Schmutz J."/>
        </authorList>
    </citation>
    <scope>NUCLEOTIDE SEQUENCE</scope>
    <source>
        <strain evidence="2">AP13</strain>
    </source>
</reference>
<dbReference type="PROSITE" id="PS50011">
    <property type="entry name" value="PROTEIN_KINASE_DOM"/>
    <property type="match status" value="1"/>
</dbReference>
<evidence type="ECO:0000259" key="1">
    <source>
        <dbReference type="PROSITE" id="PS50011"/>
    </source>
</evidence>
<dbReference type="EMBL" id="CM029052">
    <property type="protein sequence ID" value="KAG2558244.1"/>
    <property type="molecule type" value="Genomic_DNA"/>
</dbReference>
<comment type="caution">
    <text evidence="2">The sequence shown here is derived from an EMBL/GenBank/DDBJ whole genome shotgun (WGS) entry which is preliminary data.</text>
</comment>
<accession>A0A8T0PIR5</accession>
<dbReference type="AlphaFoldDB" id="A0A8T0PIR5"/>
<dbReference type="GO" id="GO:0004714">
    <property type="term" value="F:transmembrane receptor protein tyrosine kinase activity"/>
    <property type="evidence" value="ECO:0007669"/>
    <property type="project" value="InterPro"/>
</dbReference>
<dbReference type="SMART" id="SM00219">
    <property type="entry name" value="TyrKc"/>
    <property type="match status" value="1"/>
</dbReference>
<dbReference type="PANTHER" id="PTHR27003">
    <property type="entry name" value="OS07G0166700 PROTEIN"/>
    <property type="match status" value="1"/>
</dbReference>
<dbReference type="PANTHER" id="PTHR27003:SF357">
    <property type="entry name" value="PROTEIN KINASE DOMAIN-CONTAINING PROTEIN"/>
    <property type="match status" value="1"/>
</dbReference>
<dbReference type="GO" id="GO:0005886">
    <property type="term" value="C:plasma membrane"/>
    <property type="evidence" value="ECO:0007669"/>
    <property type="project" value="TreeGrafter"/>
</dbReference>
<dbReference type="InterPro" id="IPR020635">
    <property type="entry name" value="Tyr_kinase_cat_dom"/>
</dbReference>